<evidence type="ECO:0000313" key="3">
    <source>
        <dbReference type="Proteomes" id="UP000030641"/>
    </source>
</evidence>
<dbReference type="Proteomes" id="UP000030641">
    <property type="component" value="Unassembled WGS sequence"/>
</dbReference>
<dbReference type="PANTHER" id="PTHR12905">
    <property type="entry name" value="METALLOPHOSPHOESTERASE"/>
    <property type="match status" value="1"/>
</dbReference>
<dbReference type="GO" id="GO:0016787">
    <property type="term" value="F:hydrolase activity"/>
    <property type="evidence" value="ECO:0007669"/>
    <property type="project" value="InterPro"/>
</dbReference>
<dbReference type="HOGENOM" id="CLU_041441_2_1_1"/>
<gene>
    <name evidence="2" type="ORF">AUEXF2481DRAFT_7184</name>
</gene>
<keyword evidence="3" id="KW-1185">Reference proteome</keyword>
<dbReference type="InterPro" id="IPR051693">
    <property type="entry name" value="UPF0046_metallophosphoest"/>
</dbReference>
<dbReference type="GeneID" id="25371103"/>
<organism evidence="2 3">
    <name type="scientific">Aureobasidium subglaciale (strain EXF-2481)</name>
    <name type="common">Aureobasidium pullulans var. subglaciale</name>
    <dbReference type="NCBI Taxonomy" id="1043005"/>
    <lineage>
        <taxon>Eukaryota</taxon>
        <taxon>Fungi</taxon>
        <taxon>Dikarya</taxon>
        <taxon>Ascomycota</taxon>
        <taxon>Pezizomycotina</taxon>
        <taxon>Dothideomycetes</taxon>
        <taxon>Dothideomycetidae</taxon>
        <taxon>Dothideales</taxon>
        <taxon>Saccotheciaceae</taxon>
        <taxon>Aureobasidium</taxon>
    </lineage>
</organism>
<reference evidence="2 3" key="1">
    <citation type="journal article" date="2014" name="BMC Genomics">
        <title>Genome sequencing of four Aureobasidium pullulans varieties: biotechnological potential, stress tolerance, and description of new species.</title>
        <authorList>
            <person name="Gostin Ar C."/>
            <person name="Ohm R.A."/>
            <person name="Kogej T."/>
            <person name="Sonjak S."/>
            <person name="Turk M."/>
            <person name="Zajc J."/>
            <person name="Zalar P."/>
            <person name="Grube M."/>
            <person name="Sun H."/>
            <person name="Han J."/>
            <person name="Sharma A."/>
            <person name="Chiniquy J."/>
            <person name="Ngan C.Y."/>
            <person name="Lipzen A."/>
            <person name="Barry K."/>
            <person name="Grigoriev I.V."/>
            <person name="Gunde-Cimerman N."/>
        </authorList>
    </citation>
    <scope>NUCLEOTIDE SEQUENCE [LARGE SCALE GENOMIC DNA]</scope>
    <source>
        <strain evidence="2 3">EXF-2481</strain>
    </source>
</reference>
<dbReference type="InterPro" id="IPR004843">
    <property type="entry name" value="Calcineurin-like_PHP"/>
</dbReference>
<dbReference type="PANTHER" id="PTHR12905:SF0">
    <property type="entry name" value="CALCINEURIN-LIKE PHOSPHOESTERASE DOMAIN-CONTAINING PROTEIN"/>
    <property type="match status" value="1"/>
</dbReference>
<dbReference type="RefSeq" id="XP_013341277.1">
    <property type="nucleotide sequence ID" value="XM_013485823.1"/>
</dbReference>
<dbReference type="EMBL" id="KL584768">
    <property type="protein sequence ID" value="KEQ92815.1"/>
    <property type="molecule type" value="Genomic_DNA"/>
</dbReference>
<proteinExistence type="predicted"/>
<dbReference type="Gene3D" id="3.60.21.10">
    <property type="match status" value="1"/>
</dbReference>
<name>A0A074Y525_AURSE</name>
<evidence type="ECO:0000313" key="2">
    <source>
        <dbReference type="EMBL" id="KEQ92815.1"/>
    </source>
</evidence>
<dbReference type="InParanoid" id="A0A074Y525"/>
<dbReference type="OrthoDB" id="630188at2759"/>
<sequence>MPAVNTRFLAISDTHGLDIHVNTDHAFRLPLPKVDVLLHCGDLTQVGGHGSLRKALKMLGEIEAELKLVIAGNHDLELDGDYWLKHLDEEGGDEPEEHDQAVAIMKSPLARDAGVIYLDEGTHHFTLQNGASFSIYVSLYSPAFGDWAFGSVPSHDRFTDLQSPVDIFMTHGPPKGILDLCPQDNVGCEHTLRALQRVKPMLHCFEHIHEGYGAQTITWDDKHPRASQPASVSKHDRWNIVCKSNKAQETLLINAAIQGDNGAFCNAAWLVTLPLSAHN</sequence>
<protein>
    <recommendedName>
        <fullName evidence="1">Calcineurin-like phosphoesterase domain-containing protein</fullName>
    </recommendedName>
</protein>
<dbReference type="AlphaFoldDB" id="A0A074Y525"/>
<evidence type="ECO:0000259" key="1">
    <source>
        <dbReference type="Pfam" id="PF00149"/>
    </source>
</evidence>
<dbReference type="CDD" id="cd07379">
    <property type="entry name" value="MPP_239FB"/>
    <property type="match status" value="1"/>
</dbReference>
<feature type="domain" description="Calcineurin-like phosphoesterase" evidence="1">
    <location>
        <begin position="7"/>
        <end position="199"/>
    </location>
</feature>
<dbReference type="InterPro" id="IPR029052">
    <property type="entry name" value="Metallo-depent_PP-like"/>
</dbReference>
<dbReference type="Pfam" id="PF00149">
    <property type="entry name" value="Metallophos"/>
    <property type="match status" value="1"/>
</dbReference>
<dbReference type="OMA" id="GIKFANC"/>
<dbReference type="SUPFAM" id="SSF56300">
    <property type="entry name" value="Metallo-dependent phosphatases"/>
    <property type="match status" value="1"/>
</dbReference>
<accession>A0A074Y525</accession>